<dbReference type="InterPro" id="IPR020070">
    <property type="entry name" value="Ribosomal_bL9_N"/>
</dbReference>
<feature type="domain" description="Ribosomal protein L9" evidence="6">
    <location>
        <begin position="1"/>
        <end position="44"/>
    </location>
</feature>
<protein>
    <submittedName>
        <fullName evidence="8">Uncharacterized protein</fullName>
    </submittedName>
</protein>
<feature type="domain" description="Large ribosomal subunit protein bL9 C-terminal" evidence="7">
    <location>
        <begin position="68"/>
        <end position="139"/>
    </location>
</feature>
<evidence type="ECO:0000313" key="9">
    <source>
        <dbReference type="Proteomes" id="UP001165085"/>
    </source>
</evidence>
<dbReference type="SUPFAM" id="SSF55653">
    <property type="entry name" value="Ribosomal protein L9 C-domain"/>
    <property type="match status" value="1"/>
</dbReference>
<dbReference type="OrthoDB" id="45574at2759"/>
<accession>A0A9W7A2P6</accession>
<dbReference type="GO" id="GO:0005840">
    <property type="term" value="C:ribosome"/>
    <property type="evidence" value="ECO:0007669"/>
    <property type="project" value="UniProtKB-KW"/>
</dbReference>
<comment type="caution">
    <text evidence="8">The sequence shown here is derived from an EMBL/GenBank/DDBJ whole genome shotgun (WGS) entry which is preliminary data.</text>
</comment>
<evidence type="ECO:0000256" key="4">
    <source>
        <dbReference type="ARBA" id="ARBA00022980"/>
    </source>
</evidence>
<keyword evidence="4" id="KW-0689">Ribosomal protein</keyword>
<evidence type="ECO:0000256" key="5">
    <source>
        <dbReference type="ARBA" id="ARBA00023274"/>
    </source>
</evidence>
<dbReference type="InterPro" id="IPR009027">
    <property type="entry name" value="Ribosomal_bL9/RNase_H1_N"/>
</dbReference>
<evidence type="ECO:0000256" key="3">
    <source>
        <dbReference type="ARBA" id="ARBA00022884"/>
    </source>
</evidence>
<reference evidence="9" key="1">
    <citation type="journal article" date="2023" name="Commun. Biol.">
        <title>Genome analysis of Parmales, the sister group of diatoms, reveals the evolutionary specialization of diatoms from phago-mixotrophs to photoautotrophs.</title>
        <authorList>
            <person name="Ban H."/>
            <person name="Sato S."/>
            <person name="Yoshikawa S."/>
            <person name="Yamada K."/>
            <person name="Nakamura Y."/>
            <person name="Ichinomiya M."/>
            <person name="Sato N."/>
            <person name="Blanc-Mathieu R."/>
            <person name="Endo H."/>
            <person name="Kuwata A."/>
            <person name="Ogata H."/>
        </authorList>
    </citation>
    <scope>NUCLEOTIDE SEQUENCE [LARGE SCALE GENOMIC DNA]</scope>
    <source>
        <strain evidence="9">NIES 3701</strain>
    </source>
</reference>
<proteinExistence type="inferred from homology"/>
<organism evidence="8 9">
    <name type="scientific">Triparma strigata</name>
    <dbReference type="NCBI Taxonomy" id="1606541"/>
    <lineage>
        <taxon>Eukaryota</taxon>
        <taxon>Sar</taxon>
        <taxon>Stramenopiles</taxon>
        <taxon>Ochrophyta</taxon>
        <taxon>Bolidophyceae</taxon>
        <taxon>Parmales</taxon>
        <taxon>Triparmaceae</taxon>
        <taxon>Triparma</taxon>
    </lineage>
</organism>
<evidence type="ECO:0000256" key="1">
    <source>
        <dbReference type="ARBA" id="ARBA00010605"/>
    </source>
</evidence>
<dbReference type="EMBL" id="BRXY01000096">
    <property type="protein sequence ID" value="GMH64656.1"/>
    <property type="molecule type" value="Genomic_DNA"/>
</dbReference>
<dbReference type="Pfam" id="PF03948">
    <property type="entry name" value="Ribosomal_L9_C"/>
    <property type="match status" value="1"/>
</dbReference>
<sequence>MQVLLTQTIPGTGSQNTVVNMSPAYWQNVVQKKNLGRLITDEEVIELNANKAQKAIEASSSAKIFCSNIDKMEIMCLTRKEGSGGKLFGKVSSKDILSELQITLGSSFPTDITKKVKLEIEGGCDVIKNTGEWKVKVKVTGFDFVGSFILKVVGGEECET</sequence>
<dbReference type="Proteomes" id="UP001165085">
    <property type="component" value="Unassembled WGS sequence"/>
</dbReference>
<evidence type="ECO:0000259" key="6">
    <source>
        <dbReference type="Pfam" id="PF01281"/>
    </source>
</evidence>
<keyword evidence="3" id="KW-0694">RNA-binding</keyword>
<evidence type="ECO:0000259" key="7">
    <source>
        <dbReference type="Pfam" id="PF03948"/>
    </source>
</evidence>
<dbReference type="InterPro" id="IPR020069">
    <property type="entry name" value="Ribosomal_bL9_C"/>
</dbReference>
<evidence type="ECO:0000313" key="8">
    <source>
        <dbReference type="EMBL" id="GMH64656.1"/>
    </source>
</evidence>
<dbReference type="AlphaFoldDB" id="A0A9W7A2P6"/>
<evidence type="ECO:0000256" key="2">
    <source>
        <dbReference type="ARBA" id="ARBA00022730"/>
    </source>
</evidence>
<comment type="similarity">
    <text evidence="1">Belongs to the bacterial ribosomal protein bL9 family.</text>
</comment>
<dbReference type="Gene3D" id="3.40.5.10">
    <property type="entry name" value="Ribosomal protein L9, N-terminal domain"/>
    <property type="match status" value="1"/>
</dbReference>
<keyword evidence="5" id="KW-0687">Ribonucleoprotein</keyword>
<keyword evidence="2" id="KW-0699">rRNA-binding</keyword>
<keyword evidence="9" id="KW-1185">Reference proteome</keyword>
<dbReference type="GO" id="GO:0019843">
    <property type="term" value="F:rRNA binding"/>
    <property type="evidence" value="ECO:0007669"/>
    <property type="project" value="UniProtKB-KW"/>
</dbReference>
<dbReference type="Gene3D" id="3.10.430.100">
    <property type="entry name" value="Ribosomal protein L9, C-terminal domain"/>
    <property type="match status" value="1"/>
</dbReference>
<name>A0A9W7A2P6_9STRA</name>
<dbReference type="Pfam" id="PF01281">
    <property type="entry name" value="Ribosomal_L9_N"/>
    <property type="match status" value="1"/>
</dbReference>
<dbReference type="GO" id="GO:1990904">
    <property type="term" value="C:ribonucleoprotein complex"/>
    <property type="evidence" value="ECO:0007669"/>
    <property type="project" value="UniProtKB-KW"/>
</dbReference>
<dbReference type="SUPFAM" id="SSF55658">
    <property type="entry name" value="L9 N-domain-like"/>
    <property type="match status" value="1"/>
</dbReference>
<dbReference type="InterPro" id="IPR036791">
    <property type="entry name" value="Ribosomal_bL9_C_sf"/>
</dbReference>
<dbReference type="InterPro" id="IPR036935">
    <property type="entry name" value="Ribosomal_bL9_N_sf"/>
</dbReference>
<gene>
    <name evidence="8" type="ORF">TrST_g10101</name>
</gene>